<dbReference type="CDD" id="cd02947">
    <property type="entry name" value="TRX_family"/>
    <property type="match status" value="1"/>
</dbReference>
<reference evidence="3" key="1">
    <citation type="submission" date="2018-02" db="EMBL/GenBank/DDBJ databases">
        <authorList>
            <person name="Holder M.E."/>
            <person name="Ajami N.J."/>
            <person name="Petrosino J.F."/>
        </authorList>
    </citation>
    <scope>NUCLEOTIDE SEQUENCE [LARGE SCALE GENOMIC DNA]</scope>
    <source>
        <strain evidence="3">CCUG 47711</strain>
    </source>
</reference>
<dbReference type="InterPro" id="IPR036249">
    <property type="entry name" value="Thioredoxin-like_sf"/>
</dbReference>
<evidence type="ECO:0000313" key="3">
    <source>
        <dbReference type="Proteomes" id="UP000237947"/>
    </source>
</evidence>
<accession>A0A2S0KLM5</accession>
<gene>
    <name evidence="2" type="ORF">C5Q98_01185</name>
</gene>
<dbReference type="SUPFAM" id="SSF52833">
    <property type="entry name" value="Thioredoxin-like"/>
    <property type="match status" value="1"/>
</dbReference>
<evidence type="ECO:0000259" key="1">
    <source>
        <dbReference type="PROSITE" id="PS51352"/>
    </source>
</evidence>
<dbReference type="Proteomes" id="UP000237947">
    <property type="component" value="Chromosome"/>
</dbReference>
<proteinExistence type="predicted"/>
<dbReference type="EMBL" id="CP027226">
    <property type="protein sequence ID" value="AVM41933.1"/>
    <property type="molecule type" value="Genomic_DNA"/>
</dbReference>
<dbReference type="PROSITE" id="PS51352">
    <property type="entry name" value="THIOREDOXIN_2"/>
    <property type="match status" value="1"/>
</dbReference>
<dbReference type="PANTHER" id="PTHR10438">
    <property type="entry name" value="THIOREDOXIN"/>
    <property type="match status" value="1"/>
</dbReference>
<protein>
    <recommendedName>
        <fullName evidence="1">Thioredoxin domain-containing protein</fullName>
    </recommendedName>
</protein>
<name>A0A2S0KLM5_9FIRM</name>
<sequence length="141" mass="16454">MLIYGERGIMSNLLENGFMENLSKNPDKLTILHYGTNWCQNCERMEPILKELKQRYKDENVDFKFIDVEEQIEFCEENRVFSIPTTCVLRGDTVVERIIGCHDDDVYFKAVDNAINLTKAEVEATENEIVNINLDTREKIN</sequence>
<dbReference type="PANTHER" id="PTHR10438:SF468">
    <property type="entry name" value="THIOREDOXIN-1-RELATED"/>
    <property type="match status" value="1"/>
</dbReference>
<organism evidence="2 3">
    <name type="scientific">Fastidiosipila sanguinis</name>
    <dbReference type="NCBI Taxonomy" id="236753"/>
    <lineage>
        <taxon>Bacteria</taxon>
        <taxon>Bacillati</taxon>
        <taxon>Bacillota</taxon>
        <taxon>Clostridia</taxon>
        <taxon>Eubacteriales</taxon>
        <taxon>Oscillospiraceae</taxon>
        <taxon>Fastidiosipila</taxon>
    </lineage>
</organism>
<dbReference type="KEGG" id="fsa:C5Q98_01185"/>
<dbReference type="Pfam" id="PF00085">
    <property type="entry name" value="Thioredoxin"/>
    <property type="match status" value="1"/>
</dbReference>
<dbReference type="AlphaFoldDB" id="A0A2S0KLM5"/>
<feature type="domain" description="Thioredoxin" evidence="1">
    <location>
        <begin position="1"/>
        <end position="116"/>
    </location>
</feature>
<evidence type="ECO:0000313" key="2">
    <source>
        <dbReference type="EMBL" id="AVM41933.1"/>
    </source>
</evidence>
<dbReference type="InterPro" id="IPR050620">
    <property type="entry name" value="Thioredoxin_H-type-like"/>
</dbReference>
<dbReference type="InterPro" id="IPR013766">
    <property type="entry name" value="Thioredoxin_domain"/>
</dbReference>
<keyword evidence="3" id="KW-1185">Reference proteome</keyword>
<dbReference type="Gene3D" id="3.40.30.10">
    <property type="entry name" value="Glutaredoxin"/>
    <property type="match status" value="1"/>
</dbReference>